<dbReference type="EMBL" id="BTRK01000006">
    <property type="protein sequence ID" value="GMR57515.1"/>
    <property type="molecule type" value="Genomic_DNA"/>
</dbReference>
<evidence type="ECO:0000313" key="2">
    <source>
        <dbReference type="Proteomes" id="UP001328107"/>
    </source>
</evidence>
<dbReference type="AlphaFoldDB" id="A0AAN5D7K2"/>
<evidence type="ECO:0000313" key="1">
    <source>
        <dbReference type="EMBL" id="GMR57515.1"/>
    </source>
</evidence>
<dbReference type="Proteomes" id="UP001328107">
    <property type="component" value="Unassembled WGS sequence"/>
</dbReference>
<comment type="caution">
    <text evidence="1">The sequence shown here is derived from an EMBL/GenBank/DDBJ whole genome shotgun (WGS) entry which is preliminary data.</text>
</comment>
<reference evidence="2" key="1">
    <citation type="submission" date="2022-10" db="EMBL/GenBank/DDBJ databases">
        <title>Genome assembly of Pristionchus species.</title>
        <authorList>
            <person name="Yoshida K."/>
            <person name="Sommer R.J."/>
        </authorList>
    </citation>
    <scope>NUCLEOTIDE SEQUENCE [LARGE SCALE GENOMIC DNA]</scope>
    <source>
        <strain evidence="2">RS5460</strain>
    </source>
</reference>
<keyword evidence="2" id="KW-1185">Reference proteome</keyword>
<sequence length="84" mass="9657">MRSKIPSRIHRTRASCARFDPLKECFCVCNFKLNAVEKFLPHSSQWNCFPSSDFECPILCCSIACFVVNRLSHIQMASSSFHQL</sequence>
<name>A0AAN5D7K2_9BILA</name>
<accession>A0AAN5D7K2</accession>
<gene>
    <name evidence="1" type="ORF">PMAYCL1PPCAC_27710</name>
</gene>
<protein>
    <submittedName>
        <fullName evidence="1">Uncharacterized protein</fullName>
    </submittedName>
</protein>
<organism evidence="1 2">
    <name type="scientific">Pristionchus mayeri</name>
    <dbReference type="NCBI Taxonomy" id="1317129"/>
    <lineage>
        <taxon>Eukaryota</taxon>
        <taxon>Metazoa</taxon>
        <taxon>Ecdysozoa</taxon>
        <taxon>Nematoda</taxon>
        <taxon>Chromadorea</taxon>
        <taxon>Rhabditida</taxon>
        <taxon>Rhabditina</taxon>
        <taxon>Diplogasteromorpha</taxon>
        <taxon>Diplogasteroidea</taxon>
        <taxon>Neodiplogasteridae</taxon>
        <taxon>Pristionchus</taxon>
    </lineage>
</organism>
<proteinExistence type="predicted"/>